<dbReference type="Gene3D" id="3.40.50.300">
    <property type="entry name" value="P-loop containing nucleotide triphosphate hydrolases"/>
    <property type="match status" value="1"/>
</dbReference>
<evidence type="ECO:0000256" key="2">
    <source>
        <dbReference type="SAM" id="MobiDB-lite"/>
    </source>
</evidence>
<feature type="compositionally biased region" description="Basic and acidic residues" evidence="2">
    <location>
        <begin position="3129"/>
        <end position="3142"/>
    </location>
</feature>
<feature type="compositionally biased region" description="Basic and acidic residues" evidence="2">
    <location>
        <begin position="2311"/>
        <end position="2326"/>
    </location>
</feature>
<dbReference type="Proteomes" id="UP000242877">
    <property type="component" value="Unassembled WGS sequence"/>
</dbReference>
<feature type="compositionally biased region" description="Basic and acidic residues" evidence="2">
    <location>
        <begin position="3244"/>
        <end position="3255"/>
    </location>
</feature>
<dbReference type="EMBL" id="AZGZ01000004">
    <property type="protein sequence ID" value="KZZ95578.1"/>
    <property type="molecule type" value="Genomic_DNA"/>
</dbReference>
<organism evidence="4 5">
    <name type="scientific">Ascosphaera apis ARSEF 7405</name>
    <dbReference type="NCBI Taxonomy" id="392613"/>
    <lineage>
        <taxon>Eukaryota</taxon>
        <taxon>Fungi</taxon>
        <taxon>Dikarya</taxon>
        <taxon>Ascomycota</taxon>
        <taxon>Pezizomycotina</taxon>
        <taxon>Eurotiomycetes</taxon>
        <taxon>Eurotiomycetidae</taxon>
        <taxon>Onygenales</taxon>
        <taxon>Ascosphaeraceae</taxon>
        <taxon>Ascosphaera</taxon>
    </lineage>
</organism>
<dbReference type="VEuPathDB" id="FungiDB:AAP_01254"/>
<feature type="compositionally biased region" description="Basic and acidic residues" evidence="2">
    <location>
        <begin position="2738"/>
        <end position="2750"/>
    </location>
</feature>
<feature type="compositionally biased region" description="Basic and acidic residues" evidence="2">
    <location>
        <begin position="3199"/>
        <end position="3213"/>
    </location>
</feature>
<feature type="compositionally biased region" description="Basic and acidic residues" evidence="2">
    <location>
        <begin position="2852"/>
        <end position="2861"/>
    </location>
</feature>
<feature type="domain" description="Nephrocystin 3-like N-terminal" evidence="3">
    <location>
        <begin position="314"/>
        <end position="469"/>
    </location>
</feature>
<feature type="compositionally biased region" description="Polar residues" evidence="2">
    <location>
        <begin position="2490"/>
        <end position="2501"/>
    </location>
</feature>
<feature type="compositionally biased region" description="Low complexity" evidence="2">
    <location>
        <begin position="2862"/>
        <end position="2871"/>
    </location>
</feature>
<keyword evidence="1" id="KW-0677">Repeat</keyword>
<dbReference type="PANTHER" id="PTHR10039:SF9">
    <property type="entry name" value="NACHT DOMAIN PROTEIN (AFU_ORTHOLOGUE AFUA_2G01760)"/>
    <property type="match status" value="1"/>
</dbReference>
<feature type="compositionally biased region" description="Basic and acidic residues" evidence="2">
    <location>
        <begin position="2872"/>
        <end position="2885"/>
    </location>
</feature>
<accession>A0A168BPR3</accession>
<feature type="compositionally biased region" description="Basic and acidic residues" evidence="2">
    <location>
        <begin position="2817"/>
        <end position="2838"/>
    </location>
</feature>
<feature type="compositionally biased region" description="Polar residues" evidence="2">
    <location>
        <begin position="2401"/>
        <end position="2411"/>
    </location>
</feature>
<feature type="compositionally biased region" description="Basic and acidic residues" evidence="2">
    <location>
        <begin position="2451"/>
        <end position="2467"/>
    </location>
</feature>
<feature type="compositionally biased region" description="Basic and acidic residues" evidence="2">
    <location>
        <begin position="2611"/>
        <end position="2633"/>
    </location>
</feature>
<dbReference type="PANTHER" id="PTHR10039">
    <property type="entry name" value="AMELOGENIN"/>
    <property type="match status" value="1"/>
</dbReference>
<feature type="compositionally biased region" description="Basic and acidic residues" evidence="2">
    <location>
        <begin position="2336"/>
        <end position="2345"/>
    </location>
</feature>
<name>A0A168BPR3_9EURO</name>
<dbReference type="InterPro" id="IPR011990">
    <property type="entry name" value="TPR-like_helical_dom_sf"/>
</dbReference>
<feature type="compositionally biased region" description="Basic and acidic residues" evidence="2">
    <location>
        <begin position="2171"/>
        <end position="2197"/>
    </location>
</feature>
<feature type="compositionally biased region" description="Basic and acidic residues" evidence="2">
    <location>
        <begin position="3102"/>
        <end position="3120"/>
    </location>
</feature>
<dbReference type="SUPFAM" id="SSF52540">
    <property type="entry name" value="P-loop containing nucleoside triphosphate hydrolases"/>
    <property type="match status" value="1"/>
</dbReference>
<evidence type="ECO:0000313" key="4">
    <source>
        <dbReference type="EMBL" id="KZZ95578.1"/>
    </source>
</evidence>
<feature type="compositionally biased region" description="Basic and acidic residues" evidence="2">
    <location>
        <begin position="3341"/>
        <end position="3368"/>
    </location>
</feature>
<feature type="compositionally biased region" description="Low complexity" evidence="2">
    <location>
        <begin position="2886"/>
        <end position="2900"/>
    </location>
</feature>
<feature type="compositionally biased region" description="Basic and acidic residues" evidence="2">
    <location>
        <begin position="2779"/>
        <end position="2802"/>
    </location>
</feature>
<feature type="compositionally biased region" description="Basic and acidic residues" evidence="2">
    <location>
        <begin position="3378"/>
        <end position="3400"/>
    </location>
</feature>
<feature type="compositionally biased region" description="Basic and acidic residues" evidence="2">
    <location>
        <begin position="2707"/>
        <end position="2730"/>
    </location>
</feature>
<feature type="region of interest" description="Disordered" evidence="2">
    <location>
        <begin position="2082"/>
        <end position="2367"/>
    </location>
</feature>
<feature type="compositionally biased region" description="Basic and acidic residues" evidence="2">
    <location>
        <begin position="3443"/>
        <end position="3453"/>
    </location>
</feature>
<feature type="compositionally biased region" description="Low complexity" evidence="2">
    <location>
        <begin position="3272"/>
        <end position="3282"/>
    </location>
</feature>
<feature type="compositionally biased region" description="Basic and acidic residues" evidence="2">
    <location>
        <begin position="3155"/>
        <end position="3166"/>
    </location>
</feature>
<feature type="region of interest" description="Disordered" evidence="2">
    <location>
        <begin position="3485"/>
        <end position="3513"/>
    </location>
</feature>
<evidence type="ECO:0000313" key="5">
    <source>
        <dbReference type="Proteomes" id="UP000242877"/>
    </source>
</evidence>
<feature type="compositionally biased region" description="Basic and acidic residues" evidence="2">
    <location>
        <begin position="2417"/>
        <end position="2429"/>
    </location>
</feature>
<reference evidence="4 5" key="1">
    <citation type="journal article" date="2016" name="Genome Biol. Evol.">
        <title>Divergent and convergent evolution of fungal pathogenicity.</title>
        <authorList>
            <person name="Shang Y."/>
            <person name="Xiao G."/>
            <person name="Zheng P."/>
            <person name="Cen K."/>
            <person name="Zhan S."/>
            <person name="Wang C."/>
        </authorList>
    </citation>
    <scope>NUCLEOTIDE SEQUENCE [LARGE SCALE GENOMIC DNA]</scope>
    <source>
        <strain evidence="4 5">ARSEF 7405</strain>
    </source>
</reference>
<proteinExistence type="predicted"/>
<feature type="compositionally biased region" description="Basic and acidic residues" evidence="2">
    <location>
        <begin position="2137"/>
        <end position="2163"/>
    </location>
</feature>
<gene>
    <name evidence="4" type="ORF">AAP_01254</name>
</gene>
<evidence type="ECO:0000259" key="3">
    <source>
        <dbReference type="Pfam" id="PF24883"/>
    </source>
</evidence>
<feature type="compositionally biased region" description="Low complexity" evidence="2">
    <location>
        <begin position="2751"/>
        <end position="2771"/>
    </location>
</feature>
<feature type="compositionally biased region" description="Basic and acidic residues" evidence="2">
    <location>
        <begin position="3038"/>
        <end position="3087"/>
    </location>
</feature>
<feature type="compositionally biased region" description="Basic and acidic residues" evidence="2">
    <location>
        <begin position="3222"/>
        <end position="3237"/>
    </location>
</feature>
<evidence type="ECO:0000256" key="1">
    <source>
        <dbReference type="ARBA" id="ARBA00022737"/>
    </source>
</evidence>
<feature type="compositionally biased region" description="Basic and acidic residues" evidence="2">
    <location>
        <begin position="3321"/>
        <end position="3332"/>
    </location>
</feature>
<feature type="compositionally biased region" description="Basic and acidic residues" evidence="2">
    <location>
        <begin position="3283"/>
        <end position="3311"/>
    </location>
</feature>
<dbReference type="Pfam" id="PF24883">
    <property type="entry name" value="NPHP3_N"/>
    <property type="match status" value="1"/>
</dbReference>
<feature type="compositionally biased region" description="Basic and acidic residues" evidence="2">
    <location>
        <begin position="2924"/>
        <end position="2945"/>
    </location>
</feature>
<feature type="compositionally biased region" description="Basic and acidic residues" evidence="2">
    <location>
        <begin position="2092"/>
        <end position="2108"/>
    </location>
</feature>
<feature type="compositionally biased region" description="Basic and acidic residues" evidence="2">
    <location>
        <begin position="2209"/>
        <end position="2279"/>
    </location>
</feature>
<feature type="compositionally biased region" description="Basic and acidic residues" evidence="2">
    <location>
        <begin position="2390"/>
        <end position="2400"/>
    </location>
</feature>
<dbReference type="OrthoDB" id="4184734at2759"/>
<feature type="compositionally biased region" description="Basic and acidic residues" evidence="2">
    <location>
        <begin position="2507"/>
        <end position="2516"/>
    </location>
</feature>
<feature type="compositionally biased region" description="Low complexity" evidence="2">
    <location>
        <begin position="3143"/>
        <end position="3154"/>
    </location>
</feature>
<protein>
    <submittedName>
        <fullName evidence="4">NACHT domain protein</fullName>
    </submittedName>
</protein>
<feature type="compositionally biased region" description="Basic and acidic residues" evidence="2">
    <location>
        <begin position="3460"/>
        <end position="3473"/>
    </location>
</feature>
<sequence>MSSFVHRPSLNGFHGLNGLNGLNGKTPSVMDSRLNGHANGSIGRRLGRFQPSVAPIATNTNLTTVVQALERQAGEELGSTTTAKVMNVTFEGLLEWIRNQRMTKLPPEGGSYDKVLTWAQMFVERVHAFDLAIEGFAPDSYMAAQLAYGYCSILLELGDDRVSALVASVGFFYSISQHLNLLVERAELFTISQDIRDQLILALGDLVTLVAGVATHFHKALRGLSSAPVSINIETAFDSQIEVFNSRCDKITDAMWRHSLIKDDLDQNRVSEIQAIHHWTEPEDRILSHLVDSPSFLAEDREELTCLWLSPYLTRFLKSSMKNLYVTGKPGSGKTVLSSVIIDYLQHPIGGISYDTIFVPINTQIPAEATPRAALKSILRQLFSKCIGNTALFQILSIALEKAKHISEQSEYDANLWSAVIASFGAIQNVGRSLVLIVDGVDEIEGGAAAFLEKLIPAADKADNLRLIVLGSENSKPEPGHAHLTLTSDLIFDDISAVIRNVLRTSKGYADMDELEQEMLVDRISSVSDGSFLWGRLAAKYVGSETTADGLDRAVEALVESNMTVADFVLAFTTRSTETTDEAQLALLWLSTALRPLTLQELGALFSVNIEKGTIVKREFDLIKALQPLDPLISIQDGMAYLRHDQIRNAVHDLIKTGKYMAQIGDVNADLVKRVFIYAGNVNFQDHEPTMSSIDGNEKASYLLRYPLLDFSLQYWVSHVRRMSIFASQGEKGAAKELKAVFPKSTTLVQLQRQVWENLPTPILVSSLNTLTAIAKEILSVDNASVLQATICLGLLYKDIGKRAEAADLFYSAIQISKNILTARHFITVHMSTLFLETSADQITDSRTPVMTKREEALLLLIAAYKVQYGPTSEHTLSTMTQLAKFYQSIKEDDKAKPIYQSLQSLTVQVYGVNSSEAREISAQNSANGKREGREEPSHDTLMLDLDDEQDPPLPEPVDNFDELLADASKRATEGDPETAEKEYVSLWNDSATKAHISRSDLWEQRKLDVILAYAKFLKDQKREAEASSLLNSVWQEYESSFQSSSDCSVSHFNDFASLMKSVGLSVTALAVLKKISAHYESTSRHQTQPEEYAKLQGSIEETADEILEQSPKAIQSEATLEEIINQRVESHGKTDARFFGAVTALFDHYVKQHRWQDSTRLVRRVLEGVWPELFELSIQDVSLPAAHVESCIELASQLSRCYHARRHPTQEEDIRTRVYRAAHSGRPIGDKLRENATTELLAFFAENEETDKIIALRQEMLRDYEKQYGPADKKVIELLKTLGEITRPRPIFIDYYKTIVSVINKNSETCLPEAFDAAVVVATEYWDQARYADALPYLKVLFNTLVKEPKSQARFSDAEFVRSLFNHYSHCLPIVFTEHSVLHQTAVDYYAVCKSLFGSSASITIQAALHLAKVCQESKRDELEAIELYEELLKVDSPEVDHDGIMETLESLYEDQEKALLSAPYEAFSKPETERIMNVLKRRVSTTRETLGWDHERPLSRMPTIVQYHKSRNELDAVVEDLKRTTSNVFQKKATTAGLIASANLIAAGYIAANKQKNAHELADELHRQMVLKDASNAKAVEFNVANSGRENLVFLAQLENSLRQNKSTTLNESLSSLIAEYTYFEEFRGLIRSKAPLQQVFSSAARLHAYLLSQNRPVVADRAVDELIAYFLSTEGEKISSANVTLLRAFVLTVMLHFGAHVSQDYIRSVAIAGNSQVSLLLSSKRYEQALGLALTSFNYLAAHNAYMSPTTVKFAFNLGMAVAGRELVPRPGEDIRKKLLGGAQIIVQHSLQVIKDLQVSPTQISLRHLNRLVGFLGEVKEYTTLAWLLGLLWSSREAQHEWPPYVTFALGCRFIIVRYLVGEALAALRLSEDVVYNCRRVYGPRHPSTLEASVLLTQLYTSIAQRYQEKRGKDMASRYYKKSASIHENILRIFIDPLFAELHLSGPDSASMADSSISVEMIMPDTNVTETDHARQHLLLLKLAIQRIGAWPKDYSEYEHLVSEVFSQYKVKDFEPLTKWNLKDFGNGKAESNDDLLNQDFSDWDLFNEETFSLVPMEAPSPTVSHAPEHQLIDVFAPPLTQQPSKNGITKEKEPVANDVQKESKPATNGTVDTILEYGTEKVEEHVTNGIGNKPEKKAEEPVKEQPVKQSVEKIPEKTIKAPLEASLTEKKPAEKASSDKSVETTPKTEELKQVTDASPVVSELAKSDTAIEKPVEKSAEKPVEKPTQKAVDKVVEEPVEKSAEKTAEKIVEKPAEEPVEKVAEEAAVKSAERLAPETLAPKTLEAGPKQGVDVKKSEANAVAPAGESKKEAQEAHENKSGEEIPSASESKSSTEPKEEKQPAVQDVQKQAVETDKPEVKKIKVSDIIAEVFCPLAAAPVVAEIKTKAKKDSKTDNSSEQAPSSTPTAPVAEQKAEQPKQSEAESPKQAPTEQKAPVPAPSPATAAKPEEAKAEQKKEAEVKAVPEQTQQNKLDEKKPTDVGQPAPTASSATSITETRTGDPAQEKKAEPADQKPTVPAIAASKQKVEQSNSEVEKDAVVEKPSTQQSLEVSGVKGKIDDAVKQPTPSTAPVEKKVEEIKPSVNLAGQAPEKPVEEDQKQTVSNGTIHEEKPIDSEKVDEKNTEAKPKEAVPTPAEKNVMDTKSTSSSGQEKDEGPQSVSKSETKGVADVKPASTPKVEESKSADKAAEKKAGETEEIPSGYKKLEEQKPTQKTDVKASAEGKVNESEVNGQRSGEKPKEEAKPAVEKSSAASVSASIPAAAKAAEPTSTVSEKVVTKPAEKPADQKPEPKEDQKLAEPSDATSAPAPITEVIPEKAEGKKDADVKAEVKKPEEEQSVPEKTAGPVPETEKKSEEKAAPVPAVSPAPADEKAKELEVEEVKAPSQKAVPVVAAAPVEQKKNENPVATPVKEENAVPNPEAKLEDKPASADKKAEPKLEVKTETVPTQVEKGKVKVKSESKPEEKPAKEPKSAATAPKEEKKLEPKVAVEETKRSEPEIKDAKKDNKPAEEPGVAPVSEKKDEEPKVAAPTPVEAKPEAKPEKKGSKPADEPKAAPASVEDKPVPNEMKQVEEKETKPVKESRADSTASVSLAPSPAVTEDKPEIKQDPKSVADKADVSAVNQEKPQSEPKPEEKKTEAKPAAPAATPAPVERAEAKEQKPEVKTTSSPAEIPQEQPKKTEEVMPVASIPVTASKAEPKKENSKPTEGPKDTPAAAEISKAEPKKADKLEEKKAVPAPAEVAKEEKKAEEPKTAPAPAEAPKEKKAVEPKAAVTPVPVEAPKEEKKVEESKATPTEAPKEEKKAEEPKPAATPASVEVPKEEKKVEEIKATAPAPAEVSKKEEKVEEPKATPIEAIKEEKSDEAKVAPTPAPVEAVKEEPKQVEAPKKEEKKADKPKAAPAAVEIAKEEPKQAEASKEAKKVEEPKTVSAPAPTPAPAEVAKEEKVKEPKPAAVPEAPKEEPKKAEKTKAADVVEAIKEVVKADSPKPAAEVTVSEMPAPENVKPAPTAN</sequence>
<feature type="compositionally biased region" description="Basic and acidic residues" evidence="2">
    <location>
        <begin position="3408"/>
        <end position="3429"/>
    </location>
</feature>
<dbReference type="InterPro" id="IPR056884">
    <property type="entry name" value="NPHP3-like_N"/>
</dbReference>
<dbReference type="InterPro" id="IPR027417">
    <property type="entry name" value="P-loop_NTPase"/>
</dbReference>
<dbReference type="Gene3D" id="1.25.40.10">
    <property type="entry name" value="Tetratricopeptide repeat domain"/>
    <property type="match status" value="1"/>
</dbReference>
<feature type="compositionally biased region" description="Basic and acidic residues" evidence="2">
    <location>
        <begin position="2356"/>
        <end position="2367"/>
    </location>
</feature>
<keyword evidence="5" id="KW-1185">Reference proteome</keyword>
<feature type="compositionally biased region" description="Basic and acidic residues" evidence="2">
    <location>
        <begin position="2953"/>
        <end position="3013"/>
    </location>
</feature>
<feature type="compositionally biased region" description="Basic and acidic residues" evidence="2">
    <location>
        <begin position="2681"/>
        <end position="2698"/>
    </location>
</feature>
<comment type="caution">
    <text evidence="4">The sequence shown here is derived from an EMBL/GenBank/DDBJ whole genome shotgun (WGS) entry which is preliminary data.</text>
</comment>
<feature type="region of interest" description="Disordered" evidence="2">
    <location>
        <begin position="2390"/>
        <end position="3473"/>
    </location>
</feature>